<organism evidence="1 2">
    <name type="scientific">Gossypium darwinii</name>
    <name type="common">Darwin's cotton</name>
    <name type="synonym">Gossypium barbadense var. darwinii</name>
    <dbReference type="NCBI Taxonomy" id="34276"/>
    <lineage>
        <taxon>Eukaryota</taxon>
        <taxon>Viridiplantae</taxon>
        <taxon>Streptophyta</taxon>
        <taxon>Embryophyta</taxon>
        <taxon>Tracheophyta</taxon>
        <taxon>Spermatophyta</taxon>
        <taxon>Magnoliopsida</taxon>
        <taxon>eudicotyledons</taxon>
        <taxon>Gunneridae</taxon>
        <taxon>Pentapetalae</taxon>
        <taxon>rosids</taxon>
        <taxon>malvids</taxon>
        <taxon>Malvales</taxon>
        <taxon>Malvaceae</taxon>
        <taxon>Malvoideae</taxon>
        <taxon>Gossypium</taxon>
    </lineage>
</organism>
<evidence type="ECO:0000313" key="1">
    <source>
        <dbReference type="EMBL" id="TYG43232.1"/>
    </source>
</evidence>
<accession>A0A5D2AIV5</accession>
<dbReference type="EMBL" id="CM017711">
    <property type="protein sequence ID" value="TYG43232.1"/>
    <property type="molecule type" value="Genomic_DNA"/>
</dbReference>
<reference evidence="1 2" key="1">
    <citation type="submission" date="2019-06" db="EMBL/GenBank/DDBJ databases">
        <title>WGS assembly of Gossypium darwinii.</title>
        <authorList>
            <person name="Chen Z.J."/>
            <person name="Sreedasyam A."/>
            <person name="Ando A."/>
            <person name="Song Q."/>
            <person name="De L."/>
            <person name="Hulse-Kemp A."/>
            <person name="Ding M."/>
            <person name="Ye W."/>
            <person name="Kirkbride R."/>
            <person name="Jenkins J."/>
            <person name="Plott C."/>
            <person name="Lovell J."/>
            <person name="Lin Y.-M."/>
            <person name="Vaughn R."/>
            <person name="Liu B."/>
            <person name="Li W."/>
            <person name="Simpson S."/>
            <person name="Scheffler B."/>
            <person name="Saski C."/>
            <person name="Grover C."/>
            <person name="Hu G."/>
            <person name="Conover J."/>
            <person name="Carlson J."/>
            <person name="Shu S."/>
            <person name="Boston L."/>
            <person name="Williams M."/>
            <person name="Peterson D."/>
            <person name="Mcgee K."/>
            <person name="Jones D."/>
            <person name="Wendel J."/>
            <person name="Stelly D."/>
            <person name="Grimwood J."/>
            <person name="Schmutz J."/>
        </authorList>
    </citation>
    <scope>NUCLEOTIDE SEQUENCE [LARGE SCALE GENOMIC DNA]</scope>
    <source>
        <strain evidence="1">1808015.09</strain>
    </source>
</reference>
<dbReference type="Proteomes" id="UP000323506">
    <property type="component" value="Chromosome D11"/>
</dbReference>
<protein>
    <submittedName>
        <fullName evidence="1">Uncharacterized protein</fullName>
    </submittedName>
</protein>
<evidence type="ECO:0000313" key="2">
    <source>
        <dbReference type="Proteomes" id="UP000323506"/>
    </source>
</evidence>
<name>A0A5D2AIV5_GOSDA</name>
<gene>
    <name evidence="1" type="ORF">ES288_D11G000100v1</name>
</gene>
<sequence>MSLIQFRLTLSFSTSNMVDLPSFSTEEFYWLVSFFWGHHHLQTSL</sequence>
<dbReference type="AlphaFoldDB" id="A0A5D2AIV5"/>
<proteinExistence type="predicted"/>
<keyword evidence="2" id="KW-1185">Reference proteome</keyword>